<evidence type="ECO:0000313" key="1">
    <source>
        <dbReference type="EMBL" id="KAK3775697.1"/>
    </source>
</evidence>
<reference evidence="1" key="1">
    <citation type="journal article" date="2023" name="G3 (Bethesda)">
        <title>A reference genome for the long-term kleptoplast-retaining sea slug Elysia crispata morphotype clarki.</title>
        <authorList>
            <person name="Eastman K.E."/>
            <person name="Pendleton A.L."/>
            <person name="Shaikh M.A."/>
            <person name="Suttiyut T."/>
            <person name="Ogas R."/>
            <person name="Tomko P."/>
            <person name="Gavelis G."/>
            <person name="Widhalm J.R."/>
            <person name="Wisecaver J.H."/>
        </authorList>
    </citation>
    <scope>NUCLEOTIDE SEQUENCE</scope>
    <source>
        <strain evidence="1">ECLA1</strain>
    </source>
</reference>
<evidence type="ECO:0000313" key="2">
    <source>
        <dbReference type="Proteomes" id="UP001283361"/>
    </source>
</evidence>
<dbReference type="EMBL" id="JAWDGP010003288">
    <property type="protein sequence ID" value="KAK3775697.1"/>
    <property type="molecule type" value="Genomic_DNA"/>
</dbReference>
<organism evidence="1 2">
    <name type="scientific">Elysia crispata</name>
    <name type="common">lettuce slug</name>
    <dbReference type="NCBI Taxonomy" id="231223"/>
    <lineage>
        <taxon>Eukaryota</taxon>
        <taxon>Metazoa</taxon>
        <taxon>Spiralia</taxon>
        <taxon>Lophotrochozoa</taxon>
        <taxon>Mollusca</taxon>
        <taxon>Gastropoda</taxon>
        <taxon>Heterobranchia</taxon>
        <taxon>Euthyneura</taxon>
        <taxon>Panpulmonata</taxon>
        <taxon>Sacoglossa</taxon>
        <taxon>Placobranchoidea</taxon>
        <taxon>Plakobranchidae</taxon>
        <taxon>Elysia</taxon>
    </lineage>
</organism>
<comment type="caution">
    <text evidence="1">The sequence shown here is derived from an EMBL/GenBank/DDBJ whole genome shotgun (WGS) entry which is preliminary data.</text>
</comment>
<dbReference type="AlphaFoldDB" id="A0AAE1DMA8"/>
<dbReference type="Proteomes" id="UP001283361">
    <property type="component" value="Unassembled WGS sequence"/>
</dbReference>
<name>A0AAE1DMA8_9GAST</name>
<protein>
    <submittedName>
        <fullName evidence="1">Uncharacterized protein</fullName>
    </submittedName>
</protein>
<accession>A0AAE1DMA8</accession>
<keyword evidence="2" id="KW-1185">Reference proteome</keyword>
<sequence>MTDACRIIKYGQMCARSPISLKDSKSTNRLPSRDKPDQSLAELRPLVRVALQCGVEWDYVSLVAIWTRKAEKKRE</sequence>
<gene>
    <name evidence="1" type="ORF">RRG08_050532</name>
</gene>
<proteinExistence type="predicted"/>